<evidence type="ECO:0000256" key="11">
    <source>
        <dbReference type="SAM" id="Phobius"/>
    </source>
</evidence>
<feature type="transmembrane region" description="Helical" evidence="11">
    <location>
        <begin position="336"/>
        <end position="353"/>
    </location>
</feature>
<name>A0ABY4WN43_9BACL</name>
<dbReference type="EMBL" id="CP098755">
    <property type="protein sequence ID" value="USG68274.1"/>
    <property type="molecule type" value="Genomic_DNA"/>
</dbReference>
<dbReference type="Gene3D" id="3.30.2010.10">
    <property type="entry name" value="Metalloproteases ('zincins'), catalytic domain"/>
    <property type="match status" value="1"/>
</dbReference>
<feature type="transmembrane region" description="Helical" evidence="11">
    <location>
        <begin position="182"/>
        <end position="198"/>
    </location>
</feature>
<dbReference type="PANTHER" id="PTHR43221:SF2">
    <property type="entry name" value="PROTEASE HTPX HOMOLOG"/>
    <property type="match status" value="1"/>
</dbReference>
<keyword evidence="6" id="KW-0378">Hydrolase</keyword>
<proteinExistence type="predicted"/>
<sequence>MTQVSLKLYFLSLQLNFQSFPTNPKYLIPIARWMISGKNAQSNPNYFQTVLSGTVTRGKMLSDSALWTKQAQRGNDSVKPCPSCGAQIEANEGYPFWCEHCDWNLTVPSKERQGKAWERLERKMRDTYGQSLFKELQNRTELVTKQGVSERVASAYSLVIIGCSVTGFLFSLYGLFAWYRSPFIFISCLLILLFAWLSRPRPHPFPKMAILLNADEHPATMKIFETVAQKMGVGKGIQFALSPYYEAYTTEYGWRRGRVVVIGYPLLFACTPGELTALLAHELAHCRNNDIRRSALVSHAQRILLNWCDLLDPIQDEDDEYHFSFIATFSRGIMRLLFWIPYHLLAVLIHLYWNQSQRAEYEADRMAVQLAGSQHLISLLQIIHMNDVVEPLIARHSLQKQSMTLGQHLHETFSKLPGKEKMRIVRILERSQQSMDTTHPATHMRIAMLLHKDAPSAYQISDWEYNQICQEMTDHLQEKMEHRIIDNYRAKLA</sequence>
<dbReference type="InterPro" id="IPR050083">
    <property type="entry name" value="HtpX_protease"/>
</dbReference>
<keyword evidence="4 11" id="KW-0812">Transmembrane</keyword>
<gene>
    <name evidence="13" type="ORF">NDK47_13750</name>
</gene>
<accession>A0ABY4WN43</accession>
<evidence type="ECO:0000313" key="13">
    <source>
        <dbReference type="EMBL" id="USG68274.1"/>
    </source>
</evidence>
<feature type="transmembrane region" description="Helical" evidence="11">
    <location>
        <begin position="155"/>
        <end position="176"/>
    </location>
</feature>
<evidence type="ECO:0000259" key="12">
    <source>
        <dbReference type="Pfam" id="PF01435"/>
    </source>
</evidence>
<evidence type="ECO:0000256" key="10">
    <source>
        <dbReference type="ARBA" id="ARBA00023136"/>
    </source>
</evidence>
<dbReference type="CDD" id="cd07328">
    <property type="entry name" value="M48_Ste24p_like"/>
    <property type="match status" value="1"/>
</dbReference>
<dbReference type="PANTHER" id="PTHR43221">
    <property type="entry name" value="PROTEASE HTPX"/>
    <property type="match status" value="1"/>
</dbReference>
<keyword evidence="3" id="KW-0645">Protease</keyword>
<evidence type="ECO:0000256" key="7">
    <source>
        <dbReference type="ARBA" id="ARBA00022833"/>
    </source>
</evidence>
<dbReference type="RefSeq" id="WP_251875843.1">
    <property type="nucleotide sequence ID" value="NZ_CP098755.1"/>
</dbReference>
<comment type="cofactor">
    <cofactor evidence="1">
        <name>Zn(2+)</name>
        <dbReference type="ChEBI" id="CHEBI:29105"/>
    </cofactor>
</comment>
<keyword evidence="2" id="KW-1003">Cell membrane</keyword>
<keyword evidence="10 11" id="KW-0472">Membrane</keyword>
<dbReference type="InterPro" id="IPR001915">
    <property type="entry name" value="Peptidase_M48"/>
</dbReference>
<evidence type="ECO:0000256" key="4">
    <source>
        <dbReference type="ARBA" id="ARBA00022692"/>
    </source>
</evidence>
<evidence type="ECO:0000256" key="6">
    <source>
        <dbReference type="ARBA" id="ARBA00022801"/>
    </source>
</evidence>
<keyword evidence="5" id="KW-0479">Metal-binding</keyword>
<dbReference type="Pfam" id="PF01435">
    <property type="entry name" value="Peptidase_M48"/>
    <property type="match status" value="1"/>
</dbReference>
<feature type="domain" description="Peptidase M48" evidence="12">
    <location>
        <begin position="242"/>
        <end position="451"/>
    </location>
</feature>
<keyword evidence="8 11" id="KW-1133">Transmembrane helix</keyword>
<protein>
    <submittedName>
        <fullName evidence="13">M48 family metallopeptidase</fullName>
    </submittedName>
</protein>
<reference evidence="13" key="1">
    <citation type="submission" date="2022-06" db="EMBL/GenBank/DDBJ databases">
        <title>Genome sequencing of Brevibacillus sp. BB3-R1.</title>
        <authorList>
            <person name="Heo J."/>
            <person name="Lee D."/>
            <person name="Won M."/>
            <person name="Han B.-H."/>
            <person name="Hong S.-B."/>
            <person name="Kwon S.-W."/>
        </authorList>
    </citation>
    <scope>NUCLEOTIDE SEQUENCE</scope>
    <source>
        <strain evidence="13">BB3-R1</strain>
    </source>
</reference>
<evidence type="ECO:0000256" key="3">
    <source>
        <dbReference type="ARBA" id="ARBA00022670"/>
    </source>
</evidence>
<evidence type="ECO:0000256" key="5">
    <source>
        <dbReference type="ARBA" id="ARBA00022723"/>
    </source>
</evidence>
<evidence type="ECO:0000256" key="1">
    <source>
        <dbReference type="ARBA" id="ARBA00001947"/>
    </source>
</evidence>
<organism evidence="13 14">
    <name type="scientific">Brevibacillus ruminantium</name>
    <dbReference type="NCBI Taxonomy" id="2950604"/>
    <lineage>
        <taxon>Bacteria</taxon>
        <taxon>Bacillati</taxon>
        <taxon>Bacillota</taxon>
        <taxon>Bacilli</taxon>
        <taxon>Bacillales</taxon>
        <taxon>Paenibacillaceae</taxon>
        <taxon>Brevibacillus</taxon>
    </lineage>
</organism>
<evidence type="ECO:0000313" key="14">
    <source>
        <dbReference type="Proteomes" id="UP001056500"/>
    </source>
</evidence>
<keyword evidence="14" id="KW-1185">Reference proteome</keyword>
<evidence type="ECO:0000256" key="8">
    <source>
        <dbReference type="ARBA" id="ARBA00022989"/>
    </source>
</evidence>
<keyword evidence="7" id="KW-0862">Zinc</keyword>
<evidence type="ECO:0000256" key="9">
    <source>
        <dbReference type="ARBA" id="ARBA00023049"/>
    </source>
</evidence>
<keyword evidence="9" id="KW-0482">Metalloprotease</keyword>
<evidence type="ECO:0000256" key="2">
    <source>
        <dbReference type="ARBA" id="ARBA00022475"/>
    </source>
</evidence>
<dbReference type="Proteomes" id="UP001056500">
    <property type="component" value="Chromosome"/>
</dbReference>